<keyword evidence="1" id="KW-0812">Transmembrane</keyword>
<reference evidence="2 3" key="1">
    <citation type="journal article" date="2023" name="bioRxiv">
        <title>Genome report: Whole genome sequence and annotation of Penstemon davidsonii.</title>
        <authorList>
            <person name="Ostevik K.L."/>
            <person name="Alabady M."/>
            <person name="Zhang M."/>
            <person name="Rausher M.D."/>
        </authorList>
    </citation>
    <scope>NUCLEOTIDE SEQUENCE [LARGE SCALE GENOMIC DNA]</scope>
    <source>
        <strain evidence="2">DNT005</strain>
        <tissue evidence="2">Whole leaf</tissue>
    </source>
</reference>
<dbReference type="PANTHER" id="PTHR34806:SF1">
    <property type="entry name" value="HIGH-AFFINITY NITRATE TRANSPORTER 3.1"/>
    <property type="match status" value="1"/>
</dbReference>
<sequence length="86" mass="9597">MYPPLRILYGCTCTTRTKRLYVHNSHKEVVAFGDTEDAKKTTNVFEVVAVTGRSIGLDIASVCFSAFSVISLFGFFILEKRTAKTK</sequence>
<comment type="caution">
    <text evidence="2">The sequence shown here is derived from an EMBL/GenBank/DDBJ whole genome shotgun (WGS) entry which is preliminary data.</text>
</comment>
<evidence type="ECO:0000313" key="2">
    <source>
        <dbReference type="EMBL" id="KAK4479444.1"/>
    </source>
</evidence>
<evidence type="ECO:0000256" key="1">
    <source>
        <dbReference type="SAM" id="Phobius"/>
    </source>
</evidence>
<keyword evidence="1" id="KW-1133">Transmembrane helix</keyword>
<keyword evidence="3" id="KW-1185">Reference proteome</keyword>
<dbReference type="InterPro" id="IPR016605">
    <property type="entry name" value="Transptr_NO3_Nar2"/>
</dbReference>
<organism evidence="2 3">
    <name type="scientific">Penstemon davidsonii</name>
    <dbReference type="NCBI Taxonomy" id="160366"/>
    <lineage>
        <taxon>Eukaryota</taxon>
        <taxon>Viridiplantae</taxon>
        <taxon>Streptophyta</taxon>
        <taxon>Embryophyta</taxon>
        <taxon>Tracheophyta</taxon>
        <taxon>Spermatophyta</taxon>
        <taxon>Magnoliopsida</taxon>
        <taxon>eudicotyledons</taxon>
        <taxon>Gunneridae</taxon>
        <taxon>Pentapetalae</taxon>
        <taxon>asterids</taxon>
        <taxon>lamiids</taxon>
        <taxon>Lamiales</taxon>
        <taxon>Plantaginaceae</taxon>
        <taxon>Cheloneae</taxon>
        <taxon>Penstemon</taxon>
    </lineage>
</organism>
<keyword evidence="1" id="KW-0472">Membrane</keyword>
<dbReference type="PANTHER" id="PTHR34806">
    <property type="entry name" value="HIGH-AFFINITY NITRATE TRANSPORTER 3.2"/>
    <property type="match status" value="1"/>
</dbReference>
<accession>A0ABR0CRP5</accession>
<proteinExistence type="predicted"/>
<name>A0ABR0CRP5_9LAMI</name>
<gene>
    <name evidence="2" type="ORF">RD792_014958</name>
</gene>
<dbReference type="Proteomes" id="UP001291926">
    <property type="component" value="Unassembled WGS sequence"/>
</dbReference>
<dbReference type="EMBL" id="JAYDYQ010002687">
    <property type="protein sequence ID" value="KAK4479444.1"/>
    <property type="molecule type" value="Genomic_DNA"/>
</dbReference>
<evidence type="ECO:0000313" key="3">
    <source>
        <dbReference type="Proteomes" id="UP001291926"/>
    </source>
</evidence>
<feature type="transmembrane region" description="Helical" evidence="1">
    <location>
        <begin position="59"/>
        <end position="78"/>
    </location>
</feature>
<protein>
    <submittedName>
        <fullName evidence="2">Uncharacterized protein</fullName>
    </submittedName>
</protein>